<keyword evidence="12" id="KW-1185">Reference proteome</keyword>
<keyword evidence="3" id="KW-0337">GPI-anchor biosynthesis</keyword>
<feature type="transmembrane region" description="Helical" evidence="10">
    <location>
        <begin position="380"/>
        <end position="400"/>
    </location>
</feature>
<dbReference type="Proteomes" id="UP001501079">
    <property type="component" value="Unassembled WGS sequence"/>
</dbReference>
<dbReference type="EMBL" id="BAABBW010000005">
    <property type="protein sequence ID" value="GAA4179556.1"/>
    <property type="molecule type" value="Genomic_DNA"/>
</dbReference>
<keyword evidence="7" id="KW-0256">Endoplasmic reticulum</keyword>
<comment type="caution">
    <text evidence="11">The sequence shown here is derived from an EMBL/GenBank/DDBJ whole genome shotgun (WGS) entry which is preliminary data.</text>
</comment>
<keyword evidence="9 10" id="KW-0472">Membrane</keyword>
<feature type="transmembrane region" description="Helical" evidence="10">
    <location>
        <begin position="147"/>
        <end position="168"/>
    </location>
</feature>
<name>A0ABP8A830_9MICO</name>
<keyword evidence="4" id="KW-0328">Glycosyltransferase</keyword>
<keyword evidence="6 10" id="KW-0812">Transmembrane</keyword>
<dbReference type="PANTHER" id="PTHR12468">
    <property type="entry name" value="GPI MANNOSYLTRANSFERASE 2"/>
    <property type="match status" value="1"/>
</dbReference>
<dbReference type="PANTHER" id="PTHR12468:SF2">
    <property type="entry name" value="GPI MANNOSYLTRANSFERASE 2"/>
    <property type="match status" value="1"/>
</dbReference>
<gene>
    <name evidence="11" type="ORF">GCM10022287_32070</name>
</gene>
<evidence type="ECO:0000256" key="7">
    <source>
        <dbReference type="ARBA" id="ARBA00022824"/>
    </source>
</evidence>
<evidence type="ECO:0000313" key="11">
    <source>
        <dbReference type="EMBL" id="GAA4179556.1"/>
    </source>
</evidence>
<feature type="transmembrane region" description="Helical" evidence="10">
    <location>
        <begin position="117"/>
        <end position="135"/>
    </location>
</feature>
<feature type="transmembrane region" description="Helical" evidence="10">
    <location>
        <begin position="306"/>
        <end position="326"/>
    </location>
</feature>
<evidence type="ECO:0000256" key="5">
    <source>
        <dbReference type="ARBA" id="ARBA00022679"/>
    </source>
</evidence>
<sequence length="408" mass="45943">MAELTPVKTATARWRALPWWARVTVVFMLGRALDTILLLWQASIEGANAWTSAHPSYLVFANIWDGRWYQIIAAVGYPHTLQFDTTGHVTQNQWAFLPVYPYVVKGMMALTGMSWEASAVLVTVLCAWGATLVFYKLMRARLRPSTAMYATVLFSVAPVAALFQVAYAEAMFTLLLASILYLWVKRRFWWMLPLIVVAAFTRPGEVALALALGLWVVWRLWRAWRGTEPIRMPELAASVIATVVALVSGLAWPVIADRVTGYSGAYTETELSWRVSYTGWEPLVPFTPWIQGAKWWFTLWLHTPAWVGYVALAALVGLAVVFLLVPPARRLGVELRLWIVSYGLYVLAVFFPQSSTFRILLPLFPALGIVAAPRARWYRIGMVVVFVAGQVGWLLLAWTIGDYDWSPP</sequence>
<evidence type="ECO:0000256" key="8">
    <source>
        <dbReference type="ARBA" id="ARBA00022989"/>
    </source>
</evidence>
<reference evidence="12" key="1">
    <citation type="journal article" date="2019" name="Int. J. Syst. Evol. Microbiol.">
        <title>The Global Catalogue of Microorganisms (GCM) 10K type strain sequencing project: providing services to taxonomists for standard genome sequencing and annotation.</title>
        <authorList>
            <consortium name="The Broad Institute Genomics Platform"/>
            <consortium name="The Broad Institute Genome Sequencing Center for Infectious Disease"/>
            <person name="Wu L."/>
            <person name="Ma J."/>
        </authorList>
    </citation>
    <scope>NUCLEOTIDE SEQUENCE [LARGE SCALE GENOMIC DNA]</scope>
    <source>
        <strain evidence="12">JCM 17591</strain>
    </source>
</reference>
<evidence type="ECO:0000313" key="12">
    <source>
        <dbReference type="Proteomes" id="UP001501079"/>
    </source>
</evidence>
<protein>
    <recommendedName>
        <fullName evidence="13">Glycosyltransferase RgtA/B/C/D-like domain-containing protein</fullName>
    </recommendedName>
</protein>
<evidence type="ECO:0000256" key="6">
    <source>
        <dbReference type="ARBA" id="ARBA00022692"/>
    </source>
</evidence>
<evidence type="ECO:0000256" key="10">
    <source>
        <dbReference type="SAM" id="Phobius"/>
    </source>
</evidence>
<keyword evidence="5" id="KW-0808">Transferase</keyword>
<evidence type="ECO:0000256" key="1">
    <source>
        <dbReference type="ARBA" id="ARBA00004477"/>
    </source>
</evidence>
<feature type="transmembrane region" description="Helical" evidence="10">
    <location>
        <begin position="235"/>
        <end position="255"/>
    </location>
</feature>
<organism evidence="11 12">
    <name type="scientific">Gryllotalpicola koreensis</name>
    <dbReference type="NCBI Taxonomy" id="993086"/>
    <lineage>
        <taxon>Bacteria</taxon>
        <taxon>Bacillati</taxon>
        <taxon>Actinomycetota</taxon>
        <taxon>Actinomycetes</taxon>
        <taxon>Micrococcales</taxon>
        <taxon>Microbacteriaceae</taxon>
        <taxon>Gryllotalpicola</taxon>
    </lineage>
</organism>
<keyword evidence="8 10" id="KW-1133">Transmembrane helix</keyword>
<accession>A0ABP8A830</accession>
<comment type="subcellular location">
    <subcellularLocation>
        <location evidence="1">Endoplasmic reticulum membrane</location>
        <topology evidence="1">Multi-pass membrane protein</topology>
    </subcellularLocation>
</comment>
<feature type="transmembrane region" description="Helical" evidence="10">
    <location>
        <begin position="357"/>
        <end position="373"/>
    </location>
</feature>
<evidence type="ECO:0000256" key="4">
    <source>
        <dbReference type="ARBA" id="ARBA00022676"/>
    </source>
</evidence>
<comment type="pathway">
    <text evidence="2">Glycolipid biosynthesis; glycosylphosphatidylinositol-anchor biosynthesis.</text>
</comment>
<feature type="transmembrane region" description="Helical" evidence="10">
    <location>
        <begin position="333"/>
        <end position="351"/>
    </location>
</feature>
<evidence type="ECO:0000256" key="2">
    <source>
        <dbReference type="ARBA" id="ARBA00004687"/>
    </source>
</evidence>
<dbReference type="InterPro" id="IPR007315">
    <property type="entry name" value="PIG-V/Gpi18"/>
</dbReference>
<feature type="transmembrane region" description="Helical" evidence="10">
    <location>
        <begin position="188"/>
        <end position="215"/>
    </location>
</feature>
<proteinExistence type="predicted"/>
<evidence type="ECO:0000256" key="9">
    <source>
        <dbReference type="ARBA" id="ARBA00023136"/>
    </source>
</evidence>
<evidence type="ECO:0008006" key="13">
    <source>
        <dbReference type="Google" id="ProtNLM"/>
    </source>
</evidence>
<feature type="transmembrane region" description="Helical" evidence="10">
    <location>
        <begin position="20"/>
        <end position="40"/>
    </location>
</feature>
<dbReference type="RefSeq" id="WP_344756269.1">
    <property type="nucleotide sequence ID" value="NZ_BAABBW010000005.1"/>
</dbReference>
<evidence type="ECO:0000256" key="3">
    <source>
        <dbReference type="ARBA" id="ARBA00022502"/>
    </source>
</evidence>